<evidence type="ECO:0000256" key="8">
    <source>
        <dbReference type="ARBA" id="ARBA00022840"/>
    </source>
</evidence>
<evidence type="ECO:0000256" key="12">
    <source>
        <dbReference type="ARBA" id="ARBA00048555"/>
    </source>
</evidence>
<gene>
    <name evidence="16" type="ORF">HALOF300_03493</name>
</gene>
<dbReference type="NCBIfam" id="TIGR00636">
    <property type="entry name" value="PduO_Nterm"/>
    <property type="match status" value="1"/>
</dbReference>
<keyword evidence="8 14" id="KW-0067">ATP-binding</keyword>
<keyword evidence="6 14" id="KW-0808">Transferase</keyword>
<keyword evidence="7 14" id="KW-0547">Nucleotide-binding</keyword>
<keyword evidence="5 14" id="KW-0169">Cobalamin biosynthesis</keyword>
<sequence>MASISTGTGDDGTTGLFLGGRVSKRDAQVEAGGDLDETVAVLGVARAACDDTELAALVLRLQRELFVCGADLSTNPFHRDRLEPGISLVTSEMVTAVETLMDELLKQRPMRPVFIVPGSNPVSAALDHARTVARRAERHVVAARASGVEVNPQLSTYLNRFSDLLFVLARHAGGDDEPASHD</sequence>
<dbReference type="EMBL" id="CACRYJ010000050">
    <property type="protein sequence ID" value="VZO38760.1"/>
    <property type="molecule type" value="Genomic_DNA"/>
</dbReference>
<evidence type="ECO:0000256" key="2">
    <source>
        <dbReference type="ARBA" id="ARBA00007487"/>
    </source>
</evidence>
<dbReference type="Gene3D" id="1.20.1200.10">
    <property type="entry name" value="Cobalamin adenosyltransferase-like"/>
    <property type="match status" value="1"/>
</dbReference>
<dbReference type="AlphaFoldDB" id="A0A7M4DMW5"/>
<comment type="catalytic activity">
    <reaction evidence="12 14">
        <text>2 cob(II)yrinate a,c diamide + reduced [electron-transfer flavoprotein] + 2 ATP = 2 adenosylcob(III)yrinate a,c-diamide + 2 triphosphate + oxidized [electron-transfer flavoprotein] + 3 H(+)</text>
        <dbReference type="Rhea" id="RHEA:11528"/>
        <dbReference type="Rhea" id="RHEA-COMP:10685"/>
        <dbReference type="Rhea" id="RHEA-COMP:10686"/>
        <dbReference type="ChEBI" id="CHEBI:15378"/>
        <dbReference type="ChEBI" id="CHEBI:18036"/>
        <dbReference type="ChEBI" id="CHEBI:30616"/>
        <dbReference type="ChEBI" id="CHEBI:57692"/>
        <dbReference type="ChEBI" id="CHEBI:58307"/>
        <dbReference type="ChEBI" id="CHEBI:58503"/>
        <dbReference type="ChEBI" id="CHEBI:58537"/>
        <dbReference type="EC" id="2.5.1.17"/>
    </reaction>
</comment>
<dbReference type="GO" id="GO:0008817">
    <property type="term" value="F:corrinoid adenosyltransferase activity"/>
    <property type="evidence" value="ECO:0007669"/>
    <property type="project" value="UniProtKB-UniRule"/>
</dbReference>
<evidence type="ECO:0000256" key="3">
    <source>
        <dbReference type="ARBA" id="ARBA00012454"/>
    </source>
</evidence>
<evidence type="ECO:0000256" key="5">
    <source>
        <dbReference type="ARBA" id="ARBA00022573"/>
    </source>
</evidence>
<dbReference type="SUPFAM" id="SSF89028">
    <property type="entry name" value="Cobalamin adenosyltransferase-like"/>
    <property type="match status" value="1"/>
</dbReference>
<evidence type="ECO:0000256" key="11">
    <source>
        <dbReference type="ARBA" id="ARBA00033354"/>
    </source>
</evidence>
<reference evidence="16 17" key="1">
    <citation type="submission" date="2019-11" db="EMBL/GenBank/DDBJ databases">
        <authorList>
            <person name="Criscuolo A."/>
        </authorList>
    </citation>
    <scope>NUCLEOTIDE SEQUENCE [LARGE SCALE GENOMIC DNA]</scope>
    <source>
        <strain evidence="16">CIP111667</strain>
    </source>
</reference>
<keyword evidence="17" id="KW-1185">Reference proteome</keyword>
<dbReference type="PANTHER" id="PTHR12213:SF0">
    <property type="entry name" value="CORRINOID ADENOSYLTRANSFERASE MMAB"/>
    <property type="match status" value="1"/>
</dbReference>
<evidence type="ECO:0000256" key="4">
    <source>
        <dbReference type="ARBA" id="ARBA00020963"/>
    </source>
</evidence>
<feature type="domain" description="Cobalamin adenosyltransferase-like" evidence="15">
    <location>
        <begin position="4"/>
        <end position="171"/>
    </location>
</feature>
<name>A0A7M4DMW5_9MICO</name>
<evidence type="ECO:0000256" key="9">
    <source>
        <dbReference type="ARBA" id="ARBA00031529"/>
    </source>
</evidence>
<organism evidence="16 17">
    <name type="scientific">Occultella aeris</name>
    <dbReference type="NCBI Taxonomy" id="2761496"/>
    <lineage>
        <taxon>Bacteria</taxon>
        <taxon>Bacillati</taxon>
        <taxon>Actinomycetota</taxon>
        <taxon>Actinomycetes</taxon>
        <taxon>Micrococcales</taxon>
        <taxon>Ruaniaceae</taxon>
        <taxon>Occultella</taxon>
    </lineage>
</organism>
<comment type="caution">
    <text evidence="16">The sequence shown here is derived from an EMBL/GenBank/DDBJ whole genome shotgun (WGS) entry which is preliminary data.</text>
</comment>
<dbReference type="PANTHER" id="PTHR12213">
    <property type="entry name" value="CORRINOID ADENOSYLTRANSFERASE"/>
    <property type="match status" value="1"/>
</dbReference>
<proteinExistence type="inferred from homology"/>
<comment type="pathway">
    <text evidence="1 14">Cofactor biosynthesis; adenosylcobalamin biosynthesis; adenosylcobalamin from cob(II)yrinate a,c-diamide: step 2/7.</text>
</comment>
<dbReference type="GO" id="GO:0009236">
    <property type="term" value="P:cobalamin biosynthetic process"/>
    <property type="evidence" value="ECO:0007669"/>
    <property type="project" value="UniProtKB-UniRule"/>
</dbReference>
<dbReference type="InterPro" id="IPR036451">
    <property type="entry name" value="CblAdoTrfase-like_sf"/>
</dbReference>
<dbReference type="Proteomes" id="UP000419743">
    <property type="component" value="Unassembled WGS sequence"/>
</dbReference>
<dbReference type="EC" id="2.5.1.17" evidence="3 14"/>
<evidence type="ECO:0000256" key="1">
    <source>
        <dbReference type="ARBA" id="ARBA00005121"/>
    </source>
</evidence>
<evidence type="ECO:0000256" key="13">
    <source>
        <dbReference type="ARBA" id="ARBA00048692"/>
    </source>
</evidence>
<dbReference type="InterPro" id="IPR016030">
    <property type="entry name" value="CblAdoTrfase-like"/>
</dbReference>
<evidence type="ECO:0000256" key="14">
    <source>
        <dbReference type="RuleBase" id="RU366026"/>
    </source>
</evidence>
<evidence type="ECO:0000256" key="10">
    <source>
        <dbReference type="ARBA" id="ARBA00033334"/>
    </source>
</evidence>
<protein>
    <recommendedName>
        <fullName evidence="4 14">Corrinoid adenosyltransferase</fullName>
        <ecNumber evidence="3 14">2.5.1.17</ecNumber>
    </recommendedName>
    <alternativeName>
        <fullName evidence="9 14">Cob(II)alamin adenosyltransferase</fullName>
    </alternativeName>
    <alternativeName>
        <fullName evidence="11 14">Cob(II)yrinic acid a,c-diamide adenosyltransferase</fullName>
    </alternativeName>
    <alternativeName>
        <fullName evidence="10 14">Cobinamide/cobalamin adenosyltransferase</fullName>
    </alternativeName>
</protein>
<comment type="catalytic activity">
    <reaction evidence="13 14">
        <text>2 cob(II)alamin + reduced [electron-transfer flavoprotein] + 2 ATP = 2 adenosylcob(III)alamin + 2 triphosphate + oxidized [electron-transfer flavoprotein] + 3 H(+)</text>
        <dbReference type="Rhea" id="RHEA:28671"/>
        <dbReference type="Rhea" id="RHEA-COMP:10685"/>
        <dbReference type="Rhea" id="RHEA-COMP:10686"/>
        <dbReference type="ChEBI" id="CHEBI:15378"/>
        <dbReference type="ChEBI" id="CHEBI:16304"/>
        <dbReference type="ChEBI" id="CHEBI:18036"/>
        <dbReference type="ChEBI" id="CHEBI:18408"/>
        <dbReference type="ChEBI" id="CHEBI:30616"/>
        <dbReference type="ChEBI" id="CHEBI:57692"/>
        <dbReference type="ChEBI" id="CHEBI:58307"/>
        <dbReference type="EC" id="2.5.1.17"/>
    </reaction>
</comment>
<evidence type="ECO:0000313" key="16">
    <source>
        <dbReference type="EMBL" id="VZO38760.1"/>
    </source>
</evidence>
<dbReference type="GO" id="GO:0005524">
    <property type="term" value="F:ATP binding"/>
    <property type="evidence" value="ECO:0007669"/>
    <property type="project" value="UniProtKB-UniRule"/>
</dbReference>
<evidence type="ECO:0000313" key="17">
    <source>
        <dbReference type="Proteomes" id="UP000419743"/>
    </source>
</evidence>
<dbReference type="RefSeq" id="WP_156742156.1">
    <property type="nucleotide sequence ID" value="NZ_CACRYJ010000050.1"/>
</dbReference>
<comment type="similarity">
    <text evidence="2 14">Belongs to the Cob(I)alamin adenosyltransferase family.</text>
</comment>
<evidence type="ECO:0000256" key="6">
    <source>
        <dbReference type="ARBA" id="ARBA00022679"/>
    </source>
</evidence>
<accession>A0A7M4DMW5</accession>
<evidence type="ECO:0000259" key="15">
    <source>
        <dbReference type="Pfam" id="PF01923"/>
    </source>
</evidence>
<dbReference type="Pfam" id="PF01923">
    <property type="entry name" value="Cob_adeno_trans"/>
    <property type="match status" value="1"/>
</dbReference>
<evidence type="ECO:0000256" key="7">
    <source>
        <dbReference type="ARBA" id="ARBA00022741"/>
    </source>
</evidence>
<dbReference type="InterPro" id="IPR029499">
    <property type="entry name" value="PduO-typ"/>
</dbReference>
<dbReference type="UniPathway" id="UPA00148">
    <property type="reaction ID" value="UER00233"/>
</dbReference>